<organism evidence="1 2">
    <name type="scientific">Diphasiastrum complanatum</name>
    <name type="common">Issler's clubmoss</name>
    <name type="synonym">Lycopodium complanatum</name>
    <dbReference type="NCBI Taxonomy" id="34168"/>
    <lineage>
        <taxon>Eukaryota</taxon>
        <taxon>Viridiplantae</taxon>
        <taxon>Streptophyta</taxon>
        <taxon>Embryophyta</taxon>
        <taxon>Tracheophyta</taxon>
        <taxon>Lycopodiopsida</taxon>
        <taxon>Lycopodiales</taxon>
        <taxon>Lycopodiaceae</taxon>
        <taxon>Lycopodioideae</taxon>
        <taxon>Diphasiastrum</taxon>
    </lineage>
</organism>
<protein>
    <submittedName>
        <fullName evidence="1">Uncharacterized protein</fullName>
    </submittedName>
</protein>
<keyword evidence="2" id="KW-1185">Reference proteome</keyword>
<evidence type="ECO:0000313" key="1">
    <source>
        <dbReference type="EMBL" id="KAJ7565943.1"/>
    </source>
</evidence>
<gene>
    <name evidence="1" type="ORF">O6H91_02G082300</name>
</gene>
<comment type="caution">
    <text evidence="1">The sequence shown here is derived from an EMBL/GenBank/DDBJ whole genome shotgun (WGS) entry which is preliminary data.</text>
</comment>
<dbReference type="EMBL" id="CM055093">
    <property type="protein sequence ID" value="KAJ7565943.1"/>
    <property type="molecule type" value="Genomic_DNA"/>
</dbReference>
<sequence length="476" mass="54578">MEVGSVVAMGSSLAIGIVVWLMIWWWKSVKYLQTMKGLPPGSMGWPLLGETLQLVYNHDQYICSQRRRYGDIFTTNLLGAPTIICLDPDVNRFVLQNDGQLFAPSYPKSVNDVAGRYHILAVFGSLHKKYRGVAHSLSGNAMLKELLEDMETFFISNLDSWEGRIVNVRKEAISMSLGILMKESFGHSPQEGITGLSQDLQDLFEGFFTFPVKVPGTGYWKGIKARQRVVQKLTRVIEEKRQQPQKLQDDLLGKILFAEEHQMDPPLTNEQIIDMLISVLLAGFDTTANAMALSLHFLNNHPQVLIELRKEHALIRKTKCGSTDKLTWLDYKSMNFTQNVISETLRLANISPGAYRKTLQNVDCNGYTFPEGWNIITYYRATHLDPAFFPNPKQLNPWRWQEKDSKSQYFTPFGGGKRLCPGMELARLEISVFLHHLVTRYSWEPVEKDRPLIFPRVRMMKGYPVVVRKLRKPDYE</sequence>
<evidence type="ECO:0000313" key="2">
    <source>
        <dbReference type="Proteomes" id="UP001162992"/>
    </source>
</evidence>
<name>A0ACC2EHR8_DIPCM</name>
<dbReference type="Proteomes" id="UP001162992">
    <property type="component" value="Chromosome 2"/>
</dbReference>
<reference evidence="2" key="1">
    <citation type="journal article" date="2024" name="Proc. Natl. Acad. Sci. U.S.A.">
        <title>Extraordinary preservation of gene collinearity over three hundred million years revealed in homosporous lycophytes.</title>
        <authorList>
            <person name="Li C."/>
            <person name="Wickell D."/>
            <person name="Kuo L.Y."/>
            <person name="Chen X."/>
            <person name="Nie B."/>
            <person name="Liao X."/>
            <person name="Peng D."/>
            <person name="Ji J."/>
            <person name="Jenkins J."/>
            <person name="Williams M."/>
            <person name="Shu S."/>
            <person name="Plott C."/>
            <person name="Barry K."/>
            <person name="Rajasekar S."/>
            <person name="Grimwood J."/>
            <person name="Han X."/>
            <person name="Sun S."/>
            <person name="Hou Z."/>
            <person name="He W."/>
            <person name="Dai G."/>
            <person name="Sun C."/>
            <person name="Schmutz J."/>
            <person name="Leebens-Mack J.H."/>
            <person name="Li F.W."/>
            <person name="Wang L."/>
        </authorList>
    </citation>
    <scope>NUCLEOTIDE SEQUENCE [LARGE SCALE GENOMIC DNA]</scope>
    <source>
        <strain evidence="2">cv. PW_Plant_1</strain>
    </source>
</reference>
<proteinExistence type="predicted"/>
<accession>A0ACC2EHR8</accession>